<dbReference type="GO" id="GO:0016020">
    <property type="term" value="C:membrane"/>
    <property type="evidence" value="ECO:0007669"/>
    <property type="project" value="UniProtKB-SubCell"/>
</dbReference>
<evidence type="ECO:0000259" key="2">
    <source>
        <dbReference type="Pfam" id="PF14378"/>
    </source>
</evidence>
<reference evidence="3" key="1">
    <citation type="submission" date="2018-05" db="EMBL/GenBank/DDBJ databases">
        <authorList>
            <person name="Lanie J.A."/>
            <person name="Ng W.-L."/>
            <person name="Kazmierczak K.M."/>
            <person name="Andrzejewski T.M."/>
            <person name="Davidsen T.M."/>
            <person name="Wayne K.J."/>
            <person name="Tettelin H."/>
            <person name="Glass J.I."/>
            <person name="Rusch D."/>
            <person name="Podicherti R."/>
            <person name="Tsui H.-C.T."/>
            <person name="Winkler M.E."/>
        </authorList>
    </citation>
    <scope>NUCLEOTIDE SEQUENCE</scope>
</reference>
<feature type="transmembrane region" description="Helical" evidence="1">
    <location>
        <begin position="160"/>
        <end position="185"/>
    </location>
</feature>
<feature type="transmembrane region" description="Helical" evidence="1">
    <location>
        <begin position="66"/>
        <end position="84"/>
    </location>
</feature>
<dbReference type="EMBL" id="UINC01197034">
    <property type="protein sequence ID" value="SVE14311.1"/>
    <property type="molecule type" value="Genomic_DNA"/>
</dbReference>
<dbReference type="AlphaFoldDB" id="A0A383B346"/>
<feature type="domain" description="Inositolphosphotransferase Aur1/Ipt1" evidence="2">
    <location>
        <begin position="101"/>
        <end position="246"/>
    </location>
</feature>
<accession>A0A383B346</accession>
<dbReference type="InterPro" id="IPR026841">
    <property type="entry name" value="Aur1/Ipt1"/>
</dbReference>
<proteinExistence type="predicted"/>
<feature type="transmembrane region" description="Helical" evidence="1">
    <location>
        <begin position="130"/>
        <end position="148"/>
    </location>
</feature>
<keyword evidence="1" id="KW-0812">Transmembrane</keyword>
<feature type="transmembrane region" description="Helical" evidence="1">
    <location>
        <begin position="31"/>
        <end position="54"/>
    </location>
</feature>
<evidence type="ECO:0000313" key="3">
    <source>
        <dbReference type="EMBL" id="SVE14311.1"/>
    </source>
</evidence>
<keyword evidence="1" id="KW-1133">Transmembrane helix</keyword>
<feature type="non-terminal residue" evidence="3">
    <location>
        <position position="1"/>
    </location>
</feature>
<gene>
    <name evidence="3" type="ORF">METZ01_LOCUS467165</name>
</gene>
<organism evidence="3">
    <name type="scientific">marine metagenome</name>
    <dbReference type="NCBI Taxonomy" id="408172"/>
    <lineage>
        <taxon>unclassified sequences</taxon>
        <taxon>metagenomes</taxon>
        <taxon>ecological metagenomes</taxon>
    </lineage>
</organism>
<evidence type="ECO:0000256" key="1">
    <source>
        <dbReference type="SAM" id="Phobius"/>
    </source>
</evidence>
<feature type="non-terminal residue" evidence="3">
    <location>
        <position position="248"/>
    </location>
</feature>
<keyword evidence="1" id="KW-0472">Membrane</keyword>
<sequence length="248" mass="27690">LSFALLFTILYTANSNVSETKAFFLHKSFWYHLTIPLTGLGIASLFIIIYRSFFLLDEQTNKNKELFIGTVCIYLISLIVQPALQLTAALHPITFDLSAYKFDLSLGMDFSSQLAILFTMFPLLEKLSSYSYVILLHGMSILYGLYVAKPNKAPSNTLTLIFISMLCGIIIYHLVPVTGPHYAFLNMFPTNMLSLKDLEAAGMSGFSVVPTDLSIVTPEGDLTPIHLIARNGFPSLHFGWALIMWLIS</sequence>
<name>A0A383B346_9ZZZZ</name>
<protein>
    <recommendedName>
        <fullName evidence="2">Inositolphosphotransferase Aur1/Ipt1 domain-containing protein</fullName>
    </recommendedName>
</protein>
<dbReference type="Pfam" id="PF14378">
    <property type="entry name" value="PAP2_3"/>
    <property type="match status" value="1"/>
</dbReference>